<dbReference type="InterPro" id="IPR009057">
    <property type="entry name" value="Homeodomain-like_sf"/>
</dbReference>
<dbReference type="InterPro" id="IPR017884">
    <property type="entry name" value="SANT_dom"/>
</dbReference>
<dbReference type="FunFam" id="1.10.10.60:FF:000393">
    <property type="entry name" value="Small nuclear RNA activating complex polypeptide 4"/>
    <property type="match status" value="1"/>
</dbReference>
<evidence type="ECO:0000256" key="2">
    <source>
        <dbReference type="ARBA" id="ARBA00022737"/>
    </source>
</evidence>
<feature type="region of interest" description="Disordered" evidence="11">
    <location>
        <begin position="776"/>
        <end position="831"/>
    </location>
</feature>
<dbReference type="FunFam" id="1.10.10.60:FF:000016">
    <property type="entry name" value="Transcriptional activator Myb isoform A"/>
    <property type="match status" value="1"/>
</dbReference>
<name>A0AAU9Z9T9_PHORO</name>
<accession>A0AAU9Z9T9</accession>
<evidence type="ECO:0000256" key="1">
    <source>
        <dbReference type="ARBA" id="ARBA00022553"/>
    </source>
</evidence>
<proteinExistence type="predicted"/>
<evidence type="ECO:0000313" key="16">
    <source>
        <dbReference type="Proteomes" id="UP001152836"/>
    </source>
</evidence>
<feature type="compositionally biased region" description="Polar residues" evidence="11">
    <location>
        <begin position="786"/>
        <end position="805"/>
    </location>
</feature>
<dbReference type="KEGG" id="prob:127222627"/>
<evidence type="ECO:0000259" key="14">
    <source>
        <dbReference type="PROSITE" id="PS51294"/>
    </source>
</evidence>
<comment type="function">
    <text evidence="7">Part of the SNAPc complex required for the transcription of both RNA polymerase II and III small-nuclear RNA genes. Binds to the proximal sequence element (PSE), a non-TATA-box basal promoter element common to these 2 types of genes. Recruits TBP and BRF2 to the U6 snRNA TATA box.</text>
</comment>
<dbReference type="GO" id="GO:0042795">
    <property type="term" value="P:snRNA transcription by RNA polymerase II"/>
    <property type="evidence" value="ECO:0007669"/>
    <property type="project" value="TreeGrafter"/>
</dbReference>
<evidence type="ECO:0000259" key="13">
    <source>
        <dbReference type="PROSITE" id="PS51293"/>
    </source>
</evidence>
<feature type="domain" description="HTH myb-type" evidence="14">
    <location>
        <begin position="396"/>
        <end position="451"/>
    </location>
</feature>
<dbReference type="CTD" id="6621"/>
<dbReference type="Gene3D" id="1.10.10.60">
    <property type="entry name" value="Homeodomain-like"/>
    <property type="match status" value="4"/>
</dbReference>
<dbReference type="Proteomes" id="UP001152836">
    <property type="component" value="Unassembled WGS sequence"/>
</dbReference>
<keyword evidence="10" id="KW-0175">Coiled coil</keyword>
<feature type="region of interest" description="Disordered" evidence="11">
    <location>
        <begin position="502"/>
        <end position="570"/>
    </location>
</feature>
<dbReference type="Pfam" id="PF13921">
    <property type="entry name" value="Myb_DNA-bind_6"/>
    <property type="match status" value="2"/>
</dbReference>
<dbReference type="FunFam" id="1.10.10.60:FF:000321">
    <property type="entry name" value="Small nuclear RNA-activating complex, polypeptide 4"/>
    <property type="match status" value="1"/>
</dbReference>
<dbReference type="RefSeq" id="XP_051040847.1">
    <property type="nucleotide sequence ID" value="XM_051184890.1"/>
</dbReference>
<organism evidence="15 16">
    <name type="scientific">Phodopus roborovskii</name>
    <name type="common">Roborovski's desert hamster</name>
    <name type="synonym">Cricetulus roborovskii</name>
    <dbReference type="NCBI Taxonomy" id="109678"/>
    <lineage>
        <taxon>Eukaryota</taxon>
        <taxon>Metazoa</taxon>
        <taxon>Chordata</taxon>
        <taxon>Craniata</taxon>
        <taxon>Vertebrata</taxon>
        <taxon>Euteleostomi</taxon>
        <taxon>Mammalia</taxon>
        <taxon>Eutheria</taxon>
        <taxon>Euarchontoglires</taxon>
        <taxon>Glires</taxon>
        <taxon>Rodentia</taxon>
        <taxon>Myomorpha</taxon>
        <taxon>Muroidea</taxon>
        <taxon>Cricetidae</taxon>
        <taxon>Cricetinae</taxon>
        <taxon>Phodopus</taxon>
    </lineage>
</organism>
<evidence type="ECO:0000256" key="10">
    <source>
        <dbReference type="SAM" id="Coils"/>
    </source>
</evidence>
<feature type="compositionally biased region" description="Acidic residues" evidence="11">
    <location>
        <begin position="41"/>
        <end position="52"/>
    </location>
</feature>
<sequence>MDIDAEREKITQEIEELERILYPGSSSTHLEISESSLSSDSETDFLPDEDLETAGAPVLEEERWSEASNDEEDPKDKALPEDPETCLQLNMVYQEVIQEKLAEVSQLLAQNQEQQEEIMFDLSGTKCPKVKDGKSLPSYMYIGHFMKPYFKDKVTGMGPPANEDTREKAAQGIKAFEQLLVTKWKHWEKSLLRKSVVSDRLQRLLQPKMLKLEYLHEKQSRVSSDLERQALEKQIKEAEKEIQDINQLPEEALLGNRLDNHDWEKISNINFEGGRSADEIQKFWQSSEHPSINKQDWSTEEVERLKAIAATHGHLEWHLVAEELGTSRSAFQCLQKFQQYNKALKRKEWTEEEDHMLTQLVQEMRVGNHIPYRKIVYFMEGRDSMQLIYRWTKSLDPSLKRGSWTPEEDAKLLQAVAKYGAQDWFKIREEVPGRSDAQCRDRYIRRLHFSLKKGRWNAKEEQQLMQLIEKYGVGHWARIASELPHRSGSQCLSKWKIMARKKQHLRRRRVRPRHSSQWSSSSSSDSSDSEGYGGGSSSSSSSSSNEDSDELEEPVENGRALVPQQHRVPDIDLWVPTKPITSQPQREGAGCYPAYRAVSCTLDTTQSHHKEGSTTVSTPQTSQHVMNVPLEKMLKLIRTRPATQSHTLVKDRPRQPPLPNSHSESDPGDNVAGPHLRRLWHGTFQNKLRRKRQALHRRLLKHRLLLAVIPWVGDINLSCTQASRRPAIVQTQADSVRTQLECARLTSTPVFTLLIQLLQIDTAGCMEVVRERKAQPPVPPVLLQPGTQSPQPHLQAFSSAKNSTGCLLPSMPGQQTTKRDSHKGRPRLGSCRTEATSFQVPVAAPGGLRPKPKTVSELLREKRLRESRAKKATEALTAINSQLLISSPVILQSPLLPAPQGSPVAGPVTSSVELSVPVAPVMVSSSPPGSWQVAGISTTDKQPPTQQTIPLSPSHTETHIPAPVAFRSLALAPRQIPTGCPLSILGQSQASVISQKQGLPKVLPLLPAAPSPTQLPVQPLSLPPVLGSQASGQPQAAKASLPINWVLTTQKLLSVPVPAVVGLPQSVMNPDTIGPPAKQRPSPATTPACLGQLPASTDAEPKGPQDQEIPTTSGAEKKALDLSLLSQESEAATLTWLKGCQGACVPPLGSRMPYQPPSLCSLRALSSLLLHKKDLERKASSLVASQAAGSQPESKAGALQTSLGLVQRQLRDNPAYLLLKTRFLAVFSLPALLATLPPNNVPTTLSPAMAAGSESDGEDLCGDLELKDRTRQLDCLACRTQASPAATDHEQRAPGPGEDSAASHLDVSDDLDVLRTRHARHSRKRRLL</sequence>
<feature type="domain" description="Myb-like" evidence="12">
    <location>
        <begin position="448"/>
        <end position="499"/>
    </location>
</feature>
<evidence type="ECO:0000256" key="6">
    <source>
        <dbReference type="ARBA" id="ARBA00023242"/>
    </source>
</evidence>
<evidence type="ECO:0000259" key="12">
    <source>
        <dbReference type="PROSITE" id="PS50090"/>
    </source>
</evidence>
<dbReference type="CDD" id="cd00167">
    <property type="entry name" value="SANT"/>
    <property type="match status" value="3"/>
</dbReference>
<keyword evidence="1" id="KW-0597">Phosphoprotein</keyword>
<feature type="domain" description="SANT" evidence="13">
    <location>
        <begin position="451"/>
        <end position="500"/>
    </location>
</feature>
<feature type="compositionally biased region" description="Low complexity" evidence="11">
    <location>
        <begin position="515"/>
        <end position="530"/>
    </location>
</feature>
<feature type="domain" description="SANT" evidence="13">
    <location>
        <begin position="404"/>
        <end position="445"/>
    </location>
</feature>
<evidence type="ECO:0000256" key="4">
    <source>
        <dbReference type="ARBA" id="ARBA00023125"/>
    </source>
</evidence>
<feature type="domain" description="HTH myb-type" evidence="14">
    <location>
        <begin position="289"/>
        <end position="345"/>
    </location>
</feature>
<protein>
    <recommendedName>
        <fullName evidence="8">snRNA-activating protein complex subunit 4</fullName>
    </recommendedName>
    <alternativeName>
        <fullName evidence="9">snRNA-activating protein complex 190 kDa subunit</fullName>
    </alternativeName>
</protein>
<keyword evidence="6" id="KW-0539">Nucleus</keyword>
<dbReference type="SUPFAM" id="SSF46689">
    <property type="entry name" value="Homeodomain-like"/>
    <property type="match status" value="3"/>
</dbReference>
<dbReference type="InterPro" id="IPR017930">
    <property type="entry name" value="Myb_dom"/>
</dbReference>
<keyword evidence="2" id="KW-0677">Repeat</keyword>
<dbReference type="EMBL" id="CALSGD010001402">
    <property type="protein sequence ID" value="CAH6788740.1"/>
    <property type="molecule type" value="Genomic_DNA"/>
</dbReference>
<comment type="caution">
    <text evidence="15">The sequence shown here is derived from an EMBL/GenBank/DDBJ whole genome shotgun (WGS) entry which is preliminary data.</text>
</comment>
<dbReference type="InterPro" id="IPR051575">
    <property type="entry name" value="Myb-like_DNA-bd"/>
</dbReference>
<evidence type="ECO:0000256" key="5">
    <source>
        <dbReference type="ARBA" id="ARBA00023163"/>
    </source>
</evidence>
<feature type="region of interest" description="Disordered" evidence="11">
    <location>
        <begin position="1282"/>
        <end position="1308"/>
    </location>
</feature>
<feature type="region of interest" description="Disordered" evidence="11">
    <location>
        <begin position="1071"/>
        <end position="1113"/>
    </location>
</feature>
<feature type="region of interest" description="Disordered" evidence="11">
    <location>
        <begin position="640"/>
        <end position="674"/>
    </location>
</feature>
<feature type="domain" description="Myb-like" evidence="12">
    <location>
        <begin position="289"/>
        <end position="341"/>
    </location>
</feature>
<feature type="coiled-coil region" evidence="10">
    <location>
        <begin position="221"/>
        <end position="248"/>
    </location>
</feature>
<dbReference type="GeneID" id="127222627"/>
<feature type="domain" description="HTH myb-type" evidence="14">
    <location>
        <begin position="452"/>
        <end position="503"/>
    </location>
</feature>
<evidence type="ECO:0000256" key="11">
    <source>
        <dbReference type="SAM" id="MobiDB-lite"/>
    </source>
</evidence>
<keyword evidence="5" id="KW-0804">Transcription</keyword>
<keyword evidence="16" id="KW-1185">Reference proteome</keyword>
<feature type="domain" description="Myb-like" evidence="12">
    <location>
        <begin position="396"/>
        <end position="447"/>
    </location>
</feature>
<feature type="domain" description="Myb-like" evidence="12">
    <location>
        <begin position="344"/>
        <end position="395"/>
    </location>
</feature>
<evidence type="ECO:0000313" key="15">
    <source>
        <dbReference type="EMBL" id="CAH6788740.1"/>
    </source>
</evidence>
<feature type="compositionally biased region" description="Low complexity" evidence="11">
    <location>
        <begin position="25"/>
        <end position="40"/>
    </location>
</feature>
<feature type="region of interest" description="Disordered" evidence="11">
    <location>
        <begin position="22"/>
        <end position="81"/>
    </location>
</feature>
<evidence type="ECO:0000256" key="7">
    <source>
        <dbReference type="ARBA" id="ARBA00025193"/>
    </source>
</evidence>
<dbReference type="RefSeq" id="XP_051040848.1">
    <property type="nucleotide sequence ID" value="XM_051184891.1"/>
</dbReference>
<dbReference type="PANTHER" id="PTHR46621:SF1">
    <property type="entry name" value="SNRNA-ACTIVATING PROTEIN COMPLEX SUBUNIT 4"/>
    <property type="match status" value="1"/>
</dbReference>
<dbReference type="GO" id="GO:0001006">
    <property type="term" value="F:RNA polymerase III type 3 promoter sequence-specific DNA binding"/>
    <property type="evidence" value="ECO:0007669"/>
    <property type="project" value="TreeGrafter"/>
</dbReference>
<dbReference type="SMART" id="SM00717">
    <property type="entry name" value="SANT"/>
    <property type="match status" value="5"/>
</dbReference>
<feature type="compositionally biased region" description="Basic residues" evidence="11">
    <location>
        <begin position="502"/>
        <end position="514"/>
    </location>
</feature>
<dbReference type="PROSITE" id="PS51293">
    <property type="entry name" value="SANT"/>
    <property type="match status" value="2"/>
</dbReference>
<evidence type="ECO:0000256" key="3">
    <source>
        <dbReference type="ARBA" id="ARBA00023015"/>
    </source>
</evidence>
<feature type="compositionally biased region" description="Acidic residues" evidence="11">
    <location>
        <begin position="546"/>
        <end position="555"/>
    </location>
</feature>
<dbReference type="FunFam" id="1.10.10.60:FF:000314">
    <property type="entry name" value="Small nuclear RNA-activating complex, polypeptide 4"/>
    <property type="match status" value="1"/>
</dbReference>
<gene>
    <name evidence="15" type="primary">Snapc4</name>
    <name evidence="15" type="ORF">PHOROB_LOCUS6406</name>
</gene>
<dbReference type="GO" id="GO:0019185">
    <property type="term" value="C:snRNA-activating protein complex"/>
    <property type="evidence" value="ECO:0007669"/>
    <property type="project" value="TreeGrafter"/>
</dbReference>
<dbReference type="PANTHER" id="PTHR46621">
    <property type="entry name" value="SNRNA-ACTIVATING PROTEIN COMPLEX SUBUNIT 4"/>
    <property type="match status" value="1"/>
</dbReference>
<dbReference type="GO" id="GO:0000978">
    <property type="term" value="F:RNA polymerase II cis-regulatory region sequence-specific DNA binding"/>
    <property type="evidence" value="ECO:0007669"/>
    <property type="project" value="TreeGrafter"/>
</dbReference>
<dbReference type="GO" id="GO:0042796">
    <property type="term" value="P:snRNA transcription by RNA polymerase III"/>
    <property type="evidence" value="ECO:0007669"/>
    <property type="project" value="TreeGrafter"/>
</dbReference>
<dbReference type="PROSITE" id="PS51294">
    <property type="entry name" value="HTH_MYB"/>
    <property type="match status" value="3"/>
</dbReference>
<reference evidence="15" key="1">
    <citation type="submission" date="2022-06" db="EMBL/GenBank/DDBJ databases">
        <authorList>
            <person name="Andreotti S."/>
            <person name="Wyler E."/>
        </authorList>
    </citation>
    <scope>NUCLEOTIDE SEQUENCE</scope>
</reference>
<keyword evidence="3" id="KW-0805">Transcription regulation</keyword>
<evidence type="ECO:0000256" key="8">
    <source>
        <dbReference type="ARBA" id="ARBA00071222"/>
    </source>
</evidence>
<dbReference type="InterPro" id="IPR001005">
    <property type="entry name" value="SANT/Myb"/>
</dbReference>
<keyword evidence="4" id="KW-0238">DNA-binding</keyword>
<dbReference type="PROSITE" id="PS50090">
    <property type="entry name" value="MYB_LIKE"/>
    <property type="match status" value="4"/>
</dbReference>
<evidence type="ECO:0000256" key="9">
    <source>
        <dbReference type="ARBA" id="ARBA00079701"/>
    </source>
</evidence>